<dbReference type="Proteomes" id="UP001596174">
    <property type="component" value="Unassembled WGS sequence"/>
</dbReference>
<feature type="domain" description="DNA primase/polymerase bifunctional N-terminal" evidence="1">
    <location>
        <begin position="24"/>
        <end position="192"/>
    </location>
</feature>
<dbReference type="EMBL" id="JBHSQJ010000117">
    <property type="protein sequence ID" value="MFC5910393.1"/>
    <property type="molecule type" value="Genomic_DNA"/>
</dbReference>
<reference evidence="3" key="1">
    <citation type="journal article" date="2019" name="Int. J. Syst. Evol. Microbiol.">
        <title>The Global Catalogue of Microorganisms (GCM) 10K type strain sequencing project: providing services to taxonomists for standard genome sequencing and annotation.</title>
        <authorList>
            <consortium name="The Broad Institute Genomics Platform"/>
            <consortium name="The Broad Institute Genome Sequencing Center for Infectious Disease"/>
            <person name="Wu L."/>
            <person name="Ma J."/>
        </authorList>
    </citation>
    <scope>NUCLEOTIDE SEQUENCE [LARGE SCALE GENOMIC DNA]</scope>
    <source>
        <strain evidence="3">JCM 4816</strain>
    </source>
</reference>
<evidence type="ECO:0000313" key="3">
    <source>
        <dbReference type="Proteomes" id="UP001596174"/>
    </source>
</evidence>
<protein>
    <submittedName>
        <fullName evidence="2">Bifunctional DNA primase/polymerase</fullName>
    </submittedName>
</protein>
<dbReference type="InterPro" id="IPR015330">
    <property type="entry name" value="DNA_primase/pol_bifunc_N"/>
</dbReference>
<sequence>MRGVRELFRRSVRNVRSRQLCSAALTAATSWGWPVLPGVGRAGVGRCSCSRPDCPVPGAHPGDPGLLGASTDPRMVRWWWSCRPEAPLLVATGDKVSAVSLPAESGARLLDYFDALRVPTGPVLATATRYVLFVAPYTLPELGELLAAQEWVPTSLRYHGQGGFVVLPPSRTGQGQVRWVRAPREATEPPWLPPVTGLVEALVAASVATPDGAGLKM</sequence>
<gene>
    <name evidence="2" type="ORF">ACFP3V_24620</name>
</gene>
<evidence type="ECO:0000259" key="1">
    <source>
        <dbReference type="SMART" id="SM00943"/>
    </source>
</evidence>
<proteinExistence type="predicted"/>
<accession>A0ABW1G7Q6</accession>
<name>A0ABW1G7Q6_9ACTN</name>
<organism evidence="2 3">
    <name type="scientific">Streptacidiphilus monticola</name>
    <dbReference type="NCBI Taxonomy" id="2161674"/>
    <lineage>
        <taxon>Bacteria</taxon>
        <taxon>Bacillati</taxon>
        <taxon>Actinomycetota</taxon>
        <taxon>Actinomycetes</taxon>
        <taxon>Kitasatosporales</taxon>
        <taxon>Streptomycetaceae</taxon>
        <taxon>Streptacidiphilus</taxon>
    </lineage>
</organism>
<keyword evidence="3" id="KW-1185">Reference proteome</keyword>
<evidence type="ECO:0000313" key="2">
    <source>
        <dbReference type="EMBL" id="MFC5910393.1"/>
    </source>
</evidence>
<dbReference type="RefSeq" id="WP_380587481.1">
    <property type="nucleotide sequence ID" value="NZ_JBHSQJ010000117.1"/>
</dbReference>
<dbReference type="SMART" id="SM00943">
    <property type="entry name" value="Prim-Pol"/>
    <property type="match status" value="1"/>
</dbReference>
<comment type="caution">
    <text evidence="2">The sequence shown here is derived from an EMBL/GenBank/DDBJ whole genome shotgun (WGS) entry which is preliminary data.</text>
</comment>
<dbReference type="Pfam" id="PF09250">
    <property type="entry name" value="Prim-Pol"/>
    <property type="match status" value="1"/>
</dbReference>